<dbReference type="PANTHER" id="PTHR46487:SF1">
    <property type="entry name" value="DNA REPAIR PROTEIN XRCC3"/>
    <property type="match status" value="1"/>
</dbReference>
<accession>A0ABD3AP28</accession>
<dbReference type="Gene3D" id="3.40.50.300">
    <property type="entry name" value="P-loop containing nucleotide triphosphate hydrolases"/>
    <property type="match status" value="1"/>
</dbReference>
<sequence length="255" mass="28968">MHHWLPNPRPLPRRRHPLQLHYRNRGRKQLRHDPISLQLLLSAQLPTSLGGLSASSLHLHSESPFPFRRLHQLSLSNPTLKNPLDNILMHPIHLQTTCSTYYSTAALFCSEFDNNSKGLKRRSALFFKIPSKLKTQARRFGLAVVVTNQVKDSVNSSDGVRVGNSRCLYSSGRRVAAAFGLSWANCVNTRLFLSRNEENVGEDDGDLERTRTRRFIDVVFAPHLVDSSCEFIVAKEGVFGVDRYNAIHCRNRELS</sequence>
<keyword evidence="2" id="KW-1185">Reference proteome</keyword>
<name>A0ABD3AP28_9GENT</name>
<dbReference type="SUPFAM" id="SSF52540">
    <property type="entry name" value="P-loop containing nucleoside triphosphate hydrolases"/>
    <property type="match status" value="1"/>
</dbReference>
<dbReference type="InterPro" id="IPR027417">
    <property type="entry name" value="P-loop_NTPase"/>
</dbReference>
<protein>
    <recommendedName>
        <fullName evidence="3">DNA recombination and repair protein Rad51-like C-terminal domain-containing protein</fullName>
    </recommendedName>
</protein>
<dbReference type="Proteomes" id="UP001630127">
    <property type="component" value="Unassembled WGS sequence"/>
</dbReference>
<dbReference type="PANTHER" id="PTHR46487">
    <property type="entry name" value="DNA REPAIR PROTEIN XRCC3"/>
    <property type="match status" value="1"/>
</dbReference>
<organism evidence="1 2">
    <name type="scientific">Cinchona calisaya</name>
    <dbReference type="NCBI Taxonomy" id="153742"/>
    <lineage>
        <taxon>Eukaryota</taxon>
        <taxon>Viridiplantae</taxon>
        <taxon>Streptophyta</taxon>
        <taxon>Embryophyta</taxon>
        <taxon>Tracheophyta</taxon>
        <taxon>Spermatophyta</taxon>
        <taxon>Magnoliopsida</taxon>
        <taxon>eudicotyledons</taxon>
        <taxon>Gunneridae</taxon>
        <taxon>Pentapetalae</taxon>
        <taxon>asterids</taxon>
        <taxon>lamiids</taxon>
        <taxon>Gentianales</taxon>
        <taxon>Rubiaceae</taxon>
        <taxon>Cinchonoideae</taxon>
        <taxon>Cinchoneae</taxon>
        <taxon>Cinchona</taxon>
    </lineage>
</organism>
<comment type="caution">
    <text evidence="1">The sequence shown here is derived from an EMBL/GenBank/DDBJ whole genome shotgun (WGS) entry which is preliminary data.</text>
</comment>
<dbReference type="EMBL" id="JBJUIK010000003">
    <property type="protein sequence ID" value="KAL3532819.1"/>
    <property type="molecule type" value="Genomic_DNA"/>
</dbReference>
<reference evidence="1 2" key="1">
    <citation type="submission" date="2024-11" db="EMBL/GenBank/DDBJ databases">
        <title>A near-complete genome assembly of Cinchona calisaya.</title>
        <authorList>
            <person name="Lian D.C."/>
            <person name="Zhao X.W."/>
            <person name="Wei L."/>
        </authorList>
    </citation>
    <scope>NUCLEOTIDE SEQUENCE [LARGE SCALE GENOMIC DNA]</scope>
    <source>
        <tissue evidence="1">Nenye</tissue>
    </source>
</reference>
<proteinExistence type="predicted"/>
<evidence type="ECO:0000313" key="2">
    <source>
        <dbReference type="Proteomes" id="UP001630127"/>
    </source>
</evidence>
<evidence type="ECO:0008006" key="3">
    <source>
        <dbReference type="Google" id="ProtNLM"/>
    </source>
</evidence>
<dbReference type="AlphaFoldDB" id="A0ABD3AP28"/>
<evidence type="ECO:0000313" key="1">
    <source>
        <dbReference type="EMBL" id="KAL3532819.1"/>
    </source>
</evidence>
<gene>
    <name evidence="1" type="ORF">ACH5RR_006340</name>
</gene>